<evidence type="ECO:0000259" key="5">
    <source>
        <dbReference type="Pfam" id="PF07687"/>
    </source>
</evidence>
<keyword evidence="3" id="KW-0378">Hydrolase</keyword>
<evidence type="ECO:0000256" key="3">
    <source>
        <dbReference type="ARBA" id="ARBA00022801"/>
    </source>
</evidence>
<dbReference type="PROSITE" id="PS00758">
    <property type="entry name" value="ARGE_DAPE_CPG2_1"/>
    <property type="match status" value="1"/>
</dbReference>
<dbReference type="InterPro" id="IPR036264">
    <property type="entry name" value="Bact_exopeptidase_dim_dom"/>
</dbReference>
<protein>
    <submittedName>
        <fullName evidence="6">M20 family metallopeptidase</fullName>
    </submittedName>
</protein>
<dbReference type="InterPro" id="IPR002933">
    <property type="entry name" value="Peptidase_M20"/>
</dbReference>
<sequence>MTFLDHHKLASVIIDRIDPARVTRDLSELITIRSVNPFDDAPSPGCREEELAEIYLAKMQAIRLETGRVDVVDGRPNIWGRLKGKGQGPVVMLAGHMDTVGTDGYPDAFSGRIENGLVYGRGACDMKAALAAFLEVARAIRESAVELPGDLLLVGLCDEEHMMLGSKDFGRTGPKADFAIVGEPTSLRICPAHSGQRTFFIRTYGTAVHSSRPERGVNAIVHMARVINALEGYGENLKRAQHHPLCGYGRFSPGVIRGGSISSAVPDFCELEIDRRFLPGETSEQIVAELRARIDPLAASDNSFRYEIVGPALDVAALDTPVGSPIVLSLVNAATHLFGSPPEIDAFPGGTDAPNLDCPAVVCGPGDLAQAHTLDEYVEVDQVVKAVQLYIHAIVDLMETRT</sequence>
<gene>
    <name evidence="6" type="ORF">IPV26_15965</name>
</gene>
<dbReference type="Pfam" id="PF01546">
    <property type="entry name" value="Peptidase_M20"/>
    <property type="match status" value="1"/>
</dbReference>
<dbReference type="InterPro" id="IPR001261">
    <property type="entry name" value="ArgE/DapE_CS"/>
</dbReference>
<comment type="caution">
    <text evidence="6">The sequence shown here is derived from an EMBL/GenBank/DDBJ whole genome shotgun (WGS) entry which is preliminary data.</text>
</comment>
<name>A0ABS3K465_9HYPH</name>
<dbReference type="Proteomes" id="UP000718278">
    <property type="component" value="Unassembled WGS sequence"/>
</dbReference>
<accession>A0ABS3K465</accession>
<dbReference type="Pfam" id="PF07687">
    <property type="entry name" value="M20_dimer"/>
    <property type="match status" value="1"/>
</dbReference>
<evidence type="ECO:0000256" key="1">
    <source>
        <dbReference type="ARBA" id="ARBA00001947"/>
    </source>
</evidence>
<feature type="domain" description="Peptidase M20 dimerisation" evidence="5">
    <location>
        <begin position="192"/>
        <end position="300"/>
    </location>
</feature>
<keyword evidence="2" id="KW-0479">Metal-binding</keyword>
<organism evidence="6 7">
    <name type="scientific">Brucella pituitosa</name>
    <dbReference type="NCBI Taxonomy" id="571256"/>
    <lineage>
        <taxon>Bacteria</taxon>
        <taxon>Pseudomonadati</taxon>
        <taxon>Pseudomonadota</taxon>
        <taxon>Alphaproteobacteria</taxon>
        <taxon>Hyphomicrobiales</taxon>
        <taxon>Brucellaceae</taxon>
        <taxon>Brucella/Ochrobactrum group</taxon>
        <taxon>Brucella</taxon>
    </lineage>
</organism>
<keyword evidence="4" id="KW-0862">Zinc</keyword>
<dbReference type="InterPro" id="IPR050072">
    <property type="entry name" value="Peptidase_M20A"/>
</dbReference>
<dbReference type="PANTHER" id="PTHR43808">
    <property type="entry name" value="ACETYLORNITHINE DEACETYLASE"/>
    <property type="match status" value="1"/>
</dbReference>
<proteinExistence type="predicted"/>
<dbReference type="EMBL" id="JADIJS010000003">
    <property type="protein sequence ID" value="MBO1041165.1"/>
    <property type="molecule type" value="Genomic_DNA"/>
</dbReference>
<evidence type="ECO:0000313" key="6">
    <source>
        <dbReference type="EMBL" id="MBO1041165.1"/>
    </source>
</evidence>
<dbReference type="SUPFAM" id="SSF55031">
    <property type="entry name" value="Bacterial exopeptidase dimerisation domain"/>
    <property type="match status" value="1"/>
</dbReference>
<dbReference type="CDD" id="cd08659">
    <property type="entry name" value="M20_ArgE_DapE-like"/>
    <property type="match status" value="1"/>
</dbReference>
<evidence type="ECO:0000256" key="4">
    <source>
        <dbReference type="ARBA" id="ARBA00022833"/>
    </source>
</evidence>
<dbReference type="Gene3D" id="3.30.70.360">
    <property type="match status" value="1"/>
</dbReference>
<evidence type="ECO:0000256" key="2">
    <source>
        <dbReference type="ARBA" id="ARBA00022723"/>
    </source>
</evidence>
<reference evidence="6 7" key="1">
    <citation type="submission" date="2020-10" db="EMBL/GenBank/DDBJ databases">
        <title>Genomic characterization of underground lake bacteria from Wind Cave National Park: Insight into the archetypical LuxI/LuxR and identification of LuxR solos.</title>
        <authorList>
            <person name="Wengert P.C."/>
            <person name="Savka M.A."/>
        </authorList>
    </citation>
    <scope>NUCLEOTIDE SEQUENCE [LARGE SCALE GENOMIC DNA]</scope>
    <source>
        <strain evidence="6 7">SD316</strain>
    </source>
</reference>
<dbReference type="Gene3D" id="3.40.630.10">
    <property type="entry name" value="Zn peptidases"/>
    <property type="match status" value="1"/>
</dbReference>
<comment type="cofactor">
    <cofactor evidence="1">
        <name>Zn(2+)</name>
        <dbReference type="ChEBI" id="CHEBI:29105"/>
    </cofactor>
</comment>
<dbReference type="RefSeq" id="WP_207489496.1">
    <property type="nucleotide sequence ID" value="NZ_JADIJS010000003.1"/>
</dbReference>
<dbReference type="InterPro" id="IPR011650">
    <property type="entry name" value="Peptidase_M20_dimer"/>
</dbReference>
<evidence type="ECO:0000313" key="7">
    <source>
        <dbReference type="Proteomes" id="UP000718278"/>
    </source>
</evidence>
<keyword evidence="7" id="KW-1185">Reference proteome</keyword>
<dbReference type="SUPFAM" id="SSF53187">
    <property type="entry name" value="Zn-dependent exopeptidases"/>
    <property type="match status" value="1"/>
</dbReference>